<gene>
    <name evidence="1" type="ORF">E8L09_09365</name>
</gene>
<dbReference type="NCBIfam" id="NF033831">
    <property type="entry name" value="sce7725_fam"/>
    <property type="match status" value="1"/>
</dbReference>
<name>A0A4T2GUZ1_STRSU</name>
<comment type="caution">
    <text evidence="1">The sequence shown here is derived from an EMBL/GenBank/DDBJ whole genome shotgun (WGS) entry which is preliminary data.</text>
</comment>
<proteinExistence type="predicted"/>
<dbReference type="RefSeq" id="WP_136670933.1">
    <property type="nucleotide sequence ID" value="NZ_JAGFQV010000034.1"/>
</dbReference>
<dbReference type="Proteomes" id="UP000306426">
    <property type="component" value="Unassembled WGS sequence"/>
</dbReference>
<evidence type="ECO:0000313" key="1">
    <source>
        <dbReference type="EMBL" id="TII01631.1"/>
    </source>
</evidence>
<protein>
    <submittedName>
        <fullName evidence="1">Sce7725 family protein</fullName>
    </submittedName>
</protein>
<reference evidence="1 2" key="1">
    <citation type="submission" date="2019-04" db="EMBL/GenBank/DDBJ databases">
        <title>Genome analysis of Streptococcus suis strain WUSS286.</title>
        <authorList>
            <person name="Chen H."/>
            <person name="Gao X."/>
            <person name="Wu Z."/>
        </authorList>
    </citation>
    <scope>NUCLEOTIDE SEQUENCE [LARGE SCALE GENOMIC DNA]</scope>
    <source>
        <strain evidence="1 2">WUSS286</strain>
    </source>
</reference>
<accession>A0A4T2GUZ1</accession>
<dbReference type="AlphaFoldDB" id="A0A4T2GUZ1"/>
<sequence length="315" mass="36352">MYFPYLRGRQYELIALRELLENDKLSKKVVPIIEPVKLSSTLINTLERFKNKGRKCSLILNPAAGSFIEEYEDVKKVNLVSRLDEVFKENDKLYHASLMSKNYKVEDNFKLVDDIDKQITICKHPDDLEGYRENYAGQLTAYNVITESGRLKREVSGNKVKIGDRFSKLLRNTDYSKNPDEFFSDDHKYFSEDGYSGFSDYSIVGDEYSESGFAPYAVAIHIVYFDDEENLRIFHFVSDSNLDPTDPAGKFGEALSKLIDKVNEGKIPETLAIREFRRLYSIRSYPGLGTVKKLSIMHHIELVGRYLDGRSRRSQ</sequence>
<evidence type="ECO:0000313" key="2">
    <source>
        <dbReference type="Proteomes" id="UP000306426"/>
    </source>
</evidence>
<organism evidence="1 2">
    <name type="scientific">Streptococcus suis</name>
    <dbReference type="NCBI Taxonomy" id="1307"/>
    <lineage>
        <taxon>Bacteria</taxon>
        <taxon>Bacillati</taxon>
        <taxon>Bacillota</taxon>
        <taxon>Bacilli</taxon>
        <taxon>Lactobacillales</taxon>
        <taxon>Streptococcaceae</taxon>
        <taxon>Streptococcus</taxon>
    </lineage>
</organism>
<dbReference type="InterPro" id="IPR047727">
    <property type="entry name" value="Sce7725-like"/>
</dbReference>
<dbReference type="EMBL" id="SSXK01000033">
    <property type="protein sequence ID" value="TII01631.1"/>
    <property type="molecule type" value="Genomic_DNA"/>
</dbReference>